<organism evidence="1 2">
    <name type="scientific">Armillaria gallica</name>
    <name type="common">Bulbous honey fungus</name>
    <name type="synonym">Armillaria bulbosa</name>
    <dbReference type="NCBI Taxonomy" id="47427"/>
    <lineage>
        <taxon>Eukaryota</taxon>
        <taxon>Fungi</taxon>
        <taxon>Dikarya</taxon>
        <taxon>Basidiomycota</taxon>
        <taxon>Agaricomycotina</taxon>
        <taxon>Agaricomycetes</taxon>
        <taxon>Agaricomycetidae</taxon>
        <taxon>Agaricales</taxon>
        <taxon>Marasmiineae</taxon>
        <taxon>Physalacriaceae</taxon>
        <taxon>Armillaria</taxon>
    </lineage>
</organism>
<evidence type="ECO:0000313" key="2">
    <source>
        <dbReference type="Proteomes" id="UP000217790"/>
    </source>
</evidence>
<dbReference type="Proteomes" id="UP000217790">
    <property type="component" value="Unassembled WGS sequence"/>
</dbReference>
<name>A0A2H3CSF8_ARMGA</name>
<dbReference type="AlphaFoldDB" id="A0A2H3CSF8"/>
<keyword evidence="2" id="KW-1185">Reference proteome</keyword>
<accession>A0A2H3CSF8</accession>
<dbReference type="OrthoDB" id="10623670at2759"/>
<reference evidence="2" key="1">
    <citation type="journal article" date="2017" name="Nat. Ecol. Evol.">
        <title>Genome expansion and lineage-specific genetic innovations in the forest pathogenic fungi Armillaria.</title>
        <authorList>
            <person name="Sipos G."/>
            <person name="Prasanna A.N."/>
            <person name="Walter M.C."/>
            <person name="O'Connor E."/>
            <person name="Balint B."/>
            <person name="Krizsan K."/>
            <person name="Kiss B."/>
            <person name="Hess J."/>
            <person name="Varga T."/>
            <person name="Slot J."/>
            <person name="Riley R."/>
            <person name="Boka B."/>
            <person name="Rigling D."/>
            <person name="Barry K."/>
            <person name="Lee J."/>
            <person name="Mihaltcheva S."/>
            <person name="LaButti K."/>
            <person name="Lipzen A."/>
            <person name="Waldron R."/>
            <person name="Moloney N.M."/>
            <person name="Sperisen C."/>
            <person name="Kredics L."/>
            <person name="Vagvoelgyi C."/>
            <person name="Patrignani A."/>
            <person name="Fitzpatrick D."/>
            <person name="Nagy I."/>
            <person name="Doyle S."/>
            <person name="Anderson J.B."/>
            <person name="Grigoriev I.V."/>
            <person name="Gueldener U."/>
            <person name="Muensterkoetter M."/>
            <person name="Nagy L.G."/>
        </authorList>
    </citation>
    <scope>NUCLEOTIDE SEQUENCE [LARGE SCALE GENOMIC DNA]</scope>
    <source>
        <strain evidence="2">Ar21-2</strain>
    </source>
</reference>
<evidence type="ECO:0000313" key="1">
    <source>
        <dbReference type="EMBL" id="PBK85981.1"/>
    </source>
</evidence>
<dbReference type="InParanoid" id="A0A2H3CSF8"/>
<sequence length="83" mass="9353">MVAFVNPPFHAQIPTLDVVLIDRFFGVRLVYGEGVIGEHGHLFMPSEPTFFHPRCSDDQSTMTKNVSETLKLSVSMYPTCHLD</sequence>
<proteinExistence type="predicted"/>
<protein>
    <submittedName>
        <fullName evidence="1">Uncharacterized protein</fullName>
    </submittedName>
</protein>
<dbReference type="EMBL" id="KZ293687">
    <property type="protein sequence ID" value="PBK85981.1"/>
    <property type="molecule type" value="Genomic_DNA"/>
</dbReference>
<gene>
    <name evidence="1" type="ORF">ARMGADRAFT_1087013</name>
</gene>